<sequence>MAPSLTYSDSISAGPAKPSNLANVKNAQVQFDAVKHLSYSAPSSVLTMQDLKLQPTALSPVATTEPFPLLSHEAVLEHRRELFSKAVLDNCLHHTRPGSVQLRGMAPRYAPFIHEFWHSREVLKIVSDIAGVELVPAMDYEISHTNVQLGPGGIEAARATPLEPPVATEEAIMKFEQDRPKKLAVTDQSKPIIEWHKDSHPWVCVVMLSDARHMSGGETELMKGDGTTLKVKAPQMGCAVLLQGRYITHTAAPVTNMPERVTIVTSFRPKDPLLLDETTNANVRNKSHLTELYYQWTTYRLDVISQRACIARQALKKKYAENVGNSDAEGKGGLCRVETVDVAEVERWSNDMIKYIQETMYEMRPIG</sequence>
<proteinExistence type="predicted"/>
<dbReference type="PANTHER" id="PTHR41677">
    <property type="entry name" value="YALI0B19030P"/>
    <property type="match status" value="1"/>
</dbReference>
<dbReference type="AlphaFoldDB" id="A0A9P8W2F2"/>
<accession>A0A9P8W2F2</accession>
<protein>
    <recommendedName>
        <fullName evidence="3">Fe2OG dioxygenase domain-containing protein</fullName>
    </recommendedName>
</protein>
<organism evidence="1 2">
    <name type="scientific">Thelonectria olida</name>
    <dbReference type="NCBI Taxonomy" id="1576542"/>
    <lineage>
        <taxon>Eukaryota</taxon>
        <taxon>Fungi</taxon>
        <taxon>Dikarya</taxon>
        <taxon>Ascomycota</taxon>
        <taxon>Pezizomycotina</taxon>
        <taxon>Sordariomycetes</taxon>
        <taxon>Hypocreomycetidae</taxon>
        <taxon>Hypocreales</taxon>
        <taxon>Nectriaceae</taxon>
        <taxon>Thelonectria</taxon>
    </lineage>
</organism>
<dbReference type="EMBL" id="JAGPYM010000016">
    <property type="protein sequence ID" value="KAH6886170.1"/>
    <property type="molecule type" value="Genomic_DNA"/>
</dbReference>
<evidence type="ECO:0000313" key="1">
    <source>
        <dbReference type="EMBL" id="KAH6886170.1"/>
    </source>
</evidence>
<dbReference type="Proteomes" id="UP000777438">
    <property type="component" value="Unassembled WGS sequence"/>
</dbReference>
<keyword evidence="2" id="KW-1185">Reference proteome</keyword>
<comment type="caution">
    <text evidence="1">The sequence shown here is derived from an EMBL/GenBank/DDBJ whole genome shotgun (WGS) entry which is preliminary data.</text>
</comment>
<name>A0A9P8W2F2_9HYPO</name>
<gene>
    <name evidence="1" type="ORF">B0T10DRAFT_516140</name>
</gene>
<reference evidence="1 2" key="1">
    <citation type="journal article" date="2021" name="Nat. Commun.">
        <title>Genetic determinants of endophytism in the Arabidopsis root mycobiome.</title>
        <authorList>
            <person name="Mesny F."/>
            <person name="Miyauchi S."/>
            <person name="Thiergart T."/>
            <person name="Pickel B."/>
            <person name="Atanasova L."/>
            <person name="Karlsson M."/>
            <person name="Huettel B."/>
            <person name="Barry K.W."/>
            <person name="Haridas S."/>
            <person name="Chen C."/>
            <person name="Bauer D."/>
            <person name="Andreopoulos W."/>
            <person name="Pangilinan J."/>
            <person name="LaButti K."/>
            <person name="Riley R."/>
            <person name="Lipzen A."/>
            <person name="Clum A."/>
            <person name="Drula E."/>
            <person name="Henrissat B."/>
            <person name="Kohler A."/>
            <person name="Grigoriev I.V."/>
            <person name="Martin F.M."/>
            <person name="Hacquard S."/>
        </authorList>
    </citation>
    <scope>NUCLEOTIDE SEQUENCE [LARGE SCALE GENOMIC DNA]</scope>
    <source>
        <strain evidence="1 2">MPI-CAGE-CH-0241</strain>
    </source>
</reference>
<dbReference type="PANTHER" id="PTHR41677:SF1">
    <property type="entry name" value="FE2OG DIOXYGENASE DOMAIN-CONTAINING PROTEIN"/>
    <property type="match status" value="1"/>
</dbReference>
<dbReference type="OrthoDB" id="10256055at2759"/>
<evidence type="ECO:0000313" key="2">
    <source>
        <dbReference type="Proteomes" id="UP000777438"/>
    </source>
</evidence>
<evidence type="ECO:0008006" key="3">
    <source>
        <dbReference type="Google" id="ProtNLM"/>
    </source>
</evidence>